<evidence type="ECO:0000259" key="2">
    <source>
        <dbReference type="PROSITE" id="PS50802"/>
    </source>
</evidence>
<feature type="domain" description="OTU" evidence="2">
    <location>
        <begin position="124"/>
        <end position="264"/>
    </location>
</feature>
<dbReference type="GO" id="GO:0016579">
    <property type="term" value="P:protein deubiquitination"/>
    <property type="evidence" value="ECO:0007669"/>
    <property type="project" value="TreeGrafter"/>
</dbReference>
<dbReference type="SUPFAM" id="SSF54001">
    <property type="entry name" value="Cysteine proteinases"/>
    <property type="match status" value="1"/>
</dbReference>
<feature type="compositionally biased region" description="Basic and acidic residues" evidence="1">
    <location>
        <begin position="77"/>
        <end position="102"/>
    </location>
</feature>
<dbReference type="Pfam" id="PF02338">
    <property type="entry name" value="OTU"/>
    <property type="match status" value="1"/>
</dbReference>
<dbReference type="Proteomes" id="UP000193922">
    <property type="component" value="Unassembled WGS sequence"/>
</dbReference>
<dbReference type="PANTHER" id="PTHR12419:SF10">
    <property type="entry name" value="DEUBIQUITINASE OTUD6B"/>
    <property type="match status" value="1"/>
</dbReference>
<dbReference type="GO" id="GO:0004843">
    <property type="term" value="F:cysteine-type deubiquitinase activity"/>
    <property type="evidence" value="ECO:0007669"/>
    <property type="project" value="TreeGrafter"/>
</dbReference>
<dbReference type="OrthoDB" id="415023at2759"/>
<dbReference type="EMBL" id="MCFD01000001">
    <property type="protein sequence ID" value="ORX73561.1"/>
    <property type="molecule type" value="Genomic_DNA"/>
</dbReference>
<sequence length="264" mass="30182">MALSETTIEELETRHRKETKELTSKVMSLKKSIPKGDKRKKKEVTAEIAVLEAQLAERHDAELAELKQALAAAPTTDEAKQRQQKRQEEMRRMQEEAEREAEGQVDLGQVESAAIDKLAERDCLLVHQIKADGHCLYSAFADQLNTYHNADALDYADMREKAAQYMRSHRDDFLPFMARDDGDMFSEMDFEEYCDKIEKTAEWGGQQEITALAHALEVPVHVYQMGAPVLKIGDELYQPKSPVTLSYHRHAYGLGEHYNSLRKN</sequence>
<reference evidence="3 4" key="1">
    <citation type="submission" date="2016-07" db="EMBL/GenBank/DDBJ databases">
        <title>Pervasive Adenine N6-methylation of Active Genes in Fungi.</title>
        <authorList>
            <consortium name="DOE Joint Genome Institute"/>
            <person name="Mondo S.J."/>
            <person name="Dannebaum R.O."/>
            <person name="Kuo R.C."/>
            <person name="Labutti K."/>
            <person name="Haridas S."/>
            <person name="Kuo A."/>
            <person name="Salamov A."/>
            <person name="Ahrendt S.R."/>
            <person name="Lipzen A."/>
            <person name="Sullivan W."/>
            <person name="Andreopoulos W.B."/>
            <person name="Clum A."/>
            <person name="Lindquist E."/>
            <person name="Daum C."/>
            <person name="Ramamoorthy G.K."/>
            <person name="Gryganskyi A."/>
            <person name="Culley D."/>
            <person name="Magnuson J.K."/>
            <person name="James T.Y."/>
            <person name="O'Malley M.A."/>
            <person name="Stajich J.E."/>
            <person name="Spatafora J.W."/>
            <person name="Visel A."/>
            <person name="Grigoriev I.V."/>
        </authorList>
    </citation>
    <scope>NUCLEOTIDE SEQUENCE [LARGE SCALE GENOMIC DNA]</scope>
    <source>
        <strain evidence="3 4">ATCC 12442</strain>
    </source>
</reference>
<evidence type="ECO:0000256" key="1">
    <source>
        <dbReference type="SAM" id="MobiDB-lite"/>
    </source>
</evidence>
<feature type="region of interest" description="Disordered" evidence="1">
    <location>
        <begin position="1"/>
        <end position="43"/>
    </location>
</feature>
<proteinExistence type="predicted"/>
<dbReference type="STRING" id="61395.A0A1Y1WJ05"/>
<evidence type="ECO:0000313" key="3">
    <source>
        <dbReference type="EMBL" id="ORX73561.1"/>
    </source>
</evidence>
<dbReference type="AlphaFoldDB" id="A0A1Y1WJ05"/>
<dbReference type="PANTHER" id="PTHR12419">
    <property type="entry name" value="OTU DOMAIN CONTAINING PROTEIN"/>
    <property type="match status" value="1"/>
</dbReference>
<evidence type="ECO:0000313" key="4">
    <source>
        <dbReference type="Proteomes" id="UP000193922"/>
    </source>
</evidence>
<protein>
    <submittedName>
        <fullName evidence="3">OTU-domain-containing protein</fullName>
    </submittedName>
</protein>
<name>A0A1Y1WJ05_9FUNG</name>
<dbReference type="RefSeq" id="XP_040746772.1">
    <property type="nucleotide sequence ID" value="XM_040884417.1"/>
</dbReference>
<feature type="region of interest" description="Disordered" evidence="1">
    <location>
        <begin position="68"/>
        <end position="105"/>
    </location>
</feature>
<dbReference type="PROSITE" id="PS50802">
    <property type="entry name" value="OTU"/>
    <property type="match status" value="1"/>
</dbReference>
<accession>A0A1Y1WJ05</accession>
<dbReference type="InterPro" id="IPR003323">
    <property type="entry name" value="OTU_dom"/>
</dbReference>
<gene>
    <name evidence="3" type="ORF">DL89DRAFT_219856</name>
</gene>
<dbReference type="GeneID" id="63801065"/>
<keyword evidence="4" id="KW-1185">Reference proteome</keyword>
<feature type="compositionally biased region" description="Basic and acidic residues" evidence="1">
    <location>
        <begin position="11"/>
        <end position="23"/>
    </location>
</feature>
<comment type="caution">
    <text evidence="3">The sequence shown here is derived from an EMBL/GenBank/DDBJ whole genome shotgun (WGS) entry which is preliminary data.</text>
</comment>
<dbReference type="Gene3D" id="3.90.70.80">
    <property type="match status" value="1"/>
</dbReference>
<dbReference type="InterPro" id="IPR050704">
    <property type="entry name" value="Peptidase_C85-like"/>
</dbReference>
<organism evidence="3 4">
    <name type="scientific">Linderina pennispora</name>
    <dbReference type="NCBI Taxonomy" id="61395"/>
    <lineage>
        <taxon>Eukaryota</taxon>
        <taxon>Fungi</taxon>
        <taxon>Fungi incertae sedis</taxon>
        <taxon>Zoopagomycota</taxon>
        <taxon>Kickxellomycotina</taxon>
        <taxon>Kickxellomycetes</taxon>
        <taxon>Kickxellales</taxon>
        <taxon>Kickxellaceae</taxon>
        <taxon>Linderina</taxon>
    </lineage>
</organism>
<dbReference type="InterPro" id="IPR038765">
    <property type="entry name" value="Papain-like_cys_pep_sf"/>
</dbReference>
<dbReference type="CDD" id="cd22748">
    <property type="entry name" value="OTU_OTUD6-like"/>
    <property type="match status" value="1"/>
</dbReference>